<dbReference type="AlphaFoldDB" id="A0A0D8HEZ3"/>
<sequence>MQRVEIDVRDRESVLVVAIKFAPTFGLPDPDPVRRPVARSGEPGRLHEGLQEYRLVPVGELPVAREAASDTGEDV</sequence>
<organism evidence="1 2">
    <name type="scientific">Acidithrix ferrooxidans</name>
    <dbReference type="NCBI Taxonomy" id="1280514"/>
    <lineage>
        <taxon>Bacteria</taxon>
        <taxon>Bacillati</taxon>
        <taxon>Actinomycetota</taxon>
        <taxon>Acidimicrobiia</taxon>
        <taxon>Acidimicrobiales</taxon>
        <taxon>Acidimicrobiaceae</taxon>
        <taxon>Acidithrix</taxon>
    </lineage>
</organism>
<dbReference type="Proteomes" id="UP000032360">
    <property type="component" value="Unassembled WGS sequence"/>
</dbReference>
<evidence type="ECO:0000313" key="1">
    <source>
        <dbReference type="EMBL" id="KJF15636.1"/>
    </source>
</evidence>
<dbReference type="EMBL" id="JXYS01000135">
    <property type="protein sequence ID" value="KJF15636.1"/>
    <property type="molecule type" value="Genomic_DNA"/>
</dbReference>
<accession>A0A0D8HEZ3</accession>
<name>A0A0D8HEZ3_9ACTN</name>
<protein>
    <submittedName>
        <fullName evidence="1">Uncharacterized protein</fullName>
    </submittedName>
</protein>
<proteinExistence type="predicted"/>
<evidence type="ECO:0000313" key="2">
    <source>
        <dbReference type="Proteomes" id="UP000032360"/>
    </source>
</evidence>
<comment type="caution">
    <text evidence="1">The sequence shown here is derived from an EMBL/GenBank/DDBJ whole genome shotgun (WGS) entry which is preliminary data.</text>
</comment>
<gene>
    <name evidence="1" type="ORF">AXFE_35080</name>
</gene>
<reference evidence="1 2" key="1">
    <citation type="submission" date="2015-01" db="EMBL/GenBank/DDBJ databases">
        <title>Draft genome of the acidophilic iron oxidizer Acidithrix ferrooxidans strain Py-F3.</title>
        <authorList>
            <person name="Poehlein A."/>
            <person name="Eisen S."/>
            <person name="Schloemann M."/>
            <person name="Johnson B.D."/>
            <person name="Daniel R."/>
            <person name="Muehling M."/>
        </authorList>
    </citation>
    <scope>NUCLEOTIDE SEQUENCE [LARGE SCALE GENOMIC DNA]</scope>
    <source>
        <strain evidence="1 2">Py-F3</strain>
    </source>
</reference>
<keyword evidence="2" id="KW-1185">Reference proteome</keyword>